<dbReference type="PANTHER" id="PTHR34236:SF1">
    <property type="entry name" value="DIMETHYL SULFOXIDE REDUCTASE TRANSCRIPTIONAL ACTIVATOR"/>
    <property type="match status" value="1"/>
</dbReference>
<dbReference type="Proteomes" id="UP001320972">
    <property type="component" value="Unassembled WGS sequence"/>
</dbReference>
<evidence type="ECO:0000256" key="1">
    <source>
        <dbReference type="ARBA" id="ARBA00023015"/>
    </source>
</evidence>
<evidence type="ECO:0000313" key="5">
    <source>
        <dbReference type="EMBL" id="MCU4975745.1"/>
    </source>
</evidence>
<evidence type="ECO:0000256" key="2">
    <source>
        <dbReference type="ARBA" id="ARBA00023163"/>
    </source>
</evidence>
<keyword evidence="2" id="KW-0804">Transcription</keyword>
<dbReference type="InterPro" id="IPR007050">
    <property type="entry name" value="HTH_bacterioopsin"/>
</dbReference>
<dbReference type="EMBL" id="JAOPKA010000006">
    <property type="protein sequence ID" value="MCU4741980.1"/>
    <property type="molecule type" value="Genomic_DNA"/>
</dbReference>
<reference evidence="4 6" key="1">
    <citation type="submission" date="2022-09" db="EMBL/GenBank/DDBJ databases">
        <title>Enrichment on poylsaccharides allowed isolation of novel metabolic and taxonomic groups of Haloarchaea.</title>
        <authorList>
            <person name="Sorokin D.Y."/>
            <person name="Elcheninov A.G."/>
            <person name="Khizhniak T.V."/>
            <person name="Kolganova T.V."/>
            <person name="Kublanov I.V."/>
        </authorList>
    </citation>
    <scope>NUCLEOTIDE SEQUENCE</scope>
    <source>
        <strain evidence="5 6">AArc-m2/3/4</strain>
        <strain evidence="4">AArc-xg1-1</strain>
    </source>
</reference>
<dbReference type="PANTHER" id="PTHR34236">
    <property type="entry name" value="DIMETHYL SULFOXIDE REDUCTASE TRANSCRIPTIONAL ACTIVATOR"/>
    <property type="match status" value="1"/>
</dbReference>
<accession>A0AAP3E246</accession>
<feature type="domain" description="HTH bat-type" evidence="3">
    <location>
        <begin position="153"/>
        <end position="203"/>
    </location>
</feature>
<keyword evidence="1" id="KW-0805">Transcription regulation</keyword>
<organism evidence="4 7">
    <name type="scientific">Natronoglomus mannanivorans</name>
    <dbReference type="NCBI Taxonomy" id="2979990"/>
    <lineage>
        <taxon>Archaea</taxon>
        <taxon>Methanobacteriati</taxon>
        <taxon>Methanobacteriota</taxon>
        <taxon>Stenosarchaea group</taxon>
        <taxon>Halobacteria</taxon>
        <taxon>Halobacteriales</taxon>
        <taxon>Natrialbaceae</taxon>
        <taxon>Natronoglomus</taxon>
    </lineage>
</organism>
<comment type="caution">
    <text evidence="4">The sequence shown here is derived from an EMBL/GenBank/DDBJ whole genome shotgun (WGS) entry which is preliminary data.</text>
</comment>
<protein>
    <submittedName>
        <fullName evidence="4">Helix-turn-helix domain-containing protein</fullName>
    </submittedName>
</protein>
<dbReference type="EMBL" id="JAOPKB010000024">
    <property type="protein sequence ID" value="MCU4975745.1"/>
    <property type="molecule type" value="Genomic_DNA"/>
</dbReference>
<dbReference type="AlphaFoldDB" id="A0AAP3E246"/>
<evidence type="ECO:0000259" key="3">
    <source>
        <dbReference type="Pfam" id="PF04967"/>
    </source>
</evidence>
<evidence type="ECO:0000313" key="6">
    <source>
        <dbReference type="Proteomes" id="UP001320972"/>
    </source>
</evidence>
<keyword evidence="6" id="KW-1185">Reference proteome</keyword>
<gene>
    <name evidence="5" type="ORF">OB955_23975</name>
    <name evidence="4" type="ORF">OB960_11285</name>
</gene>
<evidence type="ECO:0000313" key="7">
    <source>
        <dbReference type="Proteomes" id="UP001321018"/>
    </source>
</evidence>
<dbReference type="Pfam" id="PF04967">
    <property type="entry name" value="HTH_10"/>
    <property type="match status" value="1"/>
</dbReference>
<evidence type="ECO:0000313" key="4">
    <source>
        <dbReference type="EMBL" id="MCU4741980.1"/>
    </source>
</evidence>
<name>A0AAP3E246_9EURY</name>
<sequence>MTTVVELELPADRMGCSQTFDRVPTFEFEIAGMIGDSPPLVWVSGEDRDAVETALEEDPTVEVLASLTEVSDERWLFRLDFGRGVKLFEQLVSANDGAILEATGHDDTWSVELLFHDRSALSEAHALFRQYDFQTSVTRVNSLDNPSSSHSALTATQYETIVAAHELGYFDVPRRVTLQELAAELDISHQALSERLRRSHAALVSSELSNRMVPSGIEPS</sequence>
<dbReference type="RefSeq" id="WP_338003815.1">
    <property type="nucleotide sequence ID" value="NZ_JAOPKA010000006.1"/>
</dbReference>
<proteinExistence type="predicted"/>
<dbReference type="Proteomes" id="UP001321018">
    <property type="component" value="Unassembled WGS sequence"/>
</dbReference>